<evidence type="ECO:0000256" key="4">
    <source>
        <dbReference type="ARBA" id="ARBA00022475"/>
    </source>
</evidence>
<dbReference type="PROSITE" id="PS00211">
    <property type="entry name" value="ABC_TRANSPORTER_1"/>
    <property type="match status" value="1"/>
</dbReference>
<dbReference type="GO" id="GO:0005524">
    <property type="term" value="F:ATP binding"/>
    <property type="evidence" value="ECO:0007669"/>
    <property type="project" value="UniProtKB-KW"/>
</dbReference>
<gene>
    <name evidence="12" type="ORF">N9A08_01980</name>
</gene>
<dbReference type="Pfam" id="PF00005">
    <property type="entry name" value="ABC_tran"/>
    <property type="match status" value="1"/>
</dbReference>
<evidence type="ECO:0000256" key="6">
    <source>
        <dbReference type="ARBA" id="ARBA00022741"/>
    </source>
</evidence>
<keyword evidence="7 12" id="KW-0067">ATP-binding</keyword>
<dbReference type="PANTHER" id="PTHR43297:SF14">
    <property type="entry name" value="ATPASE AAA-TYPE CORE DOMAIN-CONTAINING PROTEIN"/>
    <property type="match status" value="1"/>
</dbReference>
<keyword evidence="8" id="KW-1278">Translocase</keyword>
<dbReference type="Gene3D" id="3.40.50.300">
    <property type="entry name" value="P-loop containing nucleotide triphosphate hydrolases"/>
    <property type="match status" value="1"/>
</dbReference>
<keyword evidence="3" id="KW-0813">Transport</keyword>
<dbReference type="PANTHER" id="PTHR43297">
    <property type="entry name" value="OLIGOPEPTIDE TRANSPORT ATP-BINDING PROTEIN APPD"/>
    <property type="match status" value="1"/>
</dbReference>
<dbReference type="InterPro" id="IPR017871">
    <property type="entry name" value="ABC_transporter-like_CS"/>
</dbReference>
<comment type="subcellular location">
    <subcellularLocation>
        <location evidence="1">Cell membrane</location>
        <topology evidence="1">Peripheral membrane protein</topology>
    </subcellularLocation>
</comment>
<evidence type="ECO:0000256" key="8">
    <source>
        <dbReference type="ARBA" id="ARBA00022967"/>
    </source>
</evidence>
<protein>
    <submittedName>
        <fullName evidence="12">ABC transporter ATP-binding protein</fullName>
    </submittedName>
</protein>
<feature type="domain" description="ABC transporter" evidence="11">
    <location>
        <begin position="3"/>
        <end position="253"/>
    </location>
</feature>
<dbReference type="RefSeq" id="WP_263128168.1">
    <property type="nucleotide sequence ID" value="NZ_CP106856.1"/>
</dbReference>
<evidence type="ECO:0000259" key="11">
    <source>
        <dbReference type="PROSITE" id="PS50893"/>
    </source>
</evidence>
<proteinExistence type="inferred from homology"/>
<evidence type="ECO:0000256" key="5">
    <source>
        <dbReference type="ARBA" id="ARBA00022519"/>
    </source>
</evidence>
<dbReference type="InterPro" id="IPR003439">
    <property type="entry name" value="ABC_transporter-like_ATP-bd"/>
</dbReference>
<evidence type="ECO:0000256" key="9">
    <source>
        <dbReference type="ARBA" id="ARBA00023136"/>
    </source>
</evidence>
<evidence type="ECO:0000313" key="13">
    <source>
        <dbReference type="Proteomes" id="UP001063368"/>
    </source>
</evidence>
<sequence length="273" mass="28966">MMLTLEKVGLAIGSGPDTRTLLEDISLQVGPGESLGLVGESGSGKSMTLRSILRTLPDGSTSSGTVRYRDKDITTLSREELRRFRAAEVSMISQNPLAALNPVLRVERFLIEGIQAAKPRTSAAEARKTALALLADVGIHDPERCLRSYPHQLSGGMLQRVVIAGSVARGSSLLLADEPTTALDVTTQSDVVAILNEARTDAGMAMIFVTHDLDLAAAACQRIAVMQKGRIVEAGPAQSVLGSPQHEYTQMLVASKPSLTRRASAPVPSEDGK</sequence>
<evidence type="ECO:0000256" key="10">
    <source>
        <dbReference type="SAM" id="MobiDB-lite"/>
    </source>
</evidence>
<name>A0ABY6FUT2_9MICC</name>
<evidence type="ECO:0000256" key="3">
    <source>
        <dbReference type="ARBA" id="ARBA00022448"/>
    </source>
</evidence>
<evidence type="ECO:0000313" key="12">
    <source>
        <dbReference type="EMBL" id="UYB36479.1"/>
    </source>
</evidence>
<comment type="similarity">
    <text evidence="2">Belongs to the ABC transporter superfamily.</text>
</comment>
<keyword evidence="13" id="KW-1185">Reference proteome</keyword>
<dbReference type="CDD" id="cd03257">
    <property type="entry name" value="ABC_NikE_OppD_transporters"/>
    <property type="match status" value="1"/>
</dbReference>
<dbReference type="InterPro" id="IPR027417">
    <property type="entry name" value="P-loop_NTPase"/>
</dbReference>
<feature type="region of interest" description="Disordered" evidence="10">
    <location>
        <begin position="254"/>
        <end position="273"/>
    </location>
</feature>
<dbReference type="PROSITE" id="PS50893">
    <property type="entry name" value="ABC_TRANSPORTER_2"/>
    <property type="match status" value="1"/>
</dbReference>
<dbReference type="SUPFAM" id="SSF52540">
    <property type="entry name" value="P-loop containing nucleoside triphosphate hydrolases"/>
    <property type="match status" value="1"/>
</dbReference>
<keyword evidence="6" id="KW-0547">Nucleotide-binding</keyword>
<reference evidence="12" key="1">
    <citation type="submission" date="2022-09" db="EMBL/GenBank/DDBJ databases">
        <authorList>
            <person name="Li D."/>
            <person name="Cheng J."/>
            <person name="Li Y."/>
        </authorList>
    </citation>
    <scope>NUCLEOTIDE SEQUENCE</scope>
    <source>
        <strain evidence="12">DL</strain>
    </source>
</reference>
<keyword evidence="5" id="KW-0997">Cell inner membrane</keyword>
<dbReference type="InterPro" id="IPR050388">
    <property type="entry name" value="ABC_Ni/Peptide_Import"/>
</dbReference>
<dbReference type="Proteomes" id="UP001063368">
    <property type="component" value="Chromosome"/>
</dbReference>
<evidence type="ECO:0000256" key="1">
    <source>
        <dbReference type="ARBA" id="ARBA00004202"/>
    </source>
</evidence>
<organism evidence="12 13">
    <name type="scientific">Arthrobacter koreensis</name>
    <dbReference type="NCBI Taxonomy" id="199136"/>
    <lineage>
        <taxon>Bacteria</taxon>
        <taxon>Bacillati</taxon>
        <taxon>Actinomycetota</taxon>
        <taxon>Actinomycetes</taxon>
        <taxon>Micrococcales</taxon>
        <taxon>Micrococcaceae</taxon>
        <taxon>Arthrobacter</taxon>
    </lineage>
</organism>
<accession>A0ABY6FUT2</accession>
<dbReference type="EMBL" id="CP106856">
    <property type="protein sequence ID" value="UYB36479.1"/>
    <property type="molecule type" value="Genomic_DNA"/>
</dbReference>
<evidence type="ECO:0000256" key="7">
    <source>
        <dbReference type="ARBA" id="ARBA00022840"/>
    </source>
</evidence>
<dbReference type="InterPro" id="IPR003593">
    <property type="entry name" value="AAA+_ATPase"/>
</dbReference>
<keyword evidence="9" id="KW-0472">Membrane</keyword>
<keyword evidence="4" id="KW-1003">Cell membrane</keyword>
<evidence type="ECO:0000256" key="2">
    <source>
        <dbReference type="ARBA" id="ARBA00005417"/>
    </source>
</evidence>
<dbReference type="SMART" id="SM00382">
    <property type="entry name" value="AAA"/>
    <property type="match status" value="1"/>
</dbReference>